<comment type="similarity">
    <text evidence="2">Belongs to the RmuC family.</text>
</comment>
<proteinExistence type="inferred from homology"/>
<keyword evidence="9" id="KW-1185">Reference proteome</keyword>
<dbReference type="Pfam" id="PF02646">
    <property type="entry name" value="RmuC"/>
    <property type="match status" value="1"/>
</dbReference>
<evidence type="ECO:0000313" key="8">
    <source>
        <dbReference type="EMBL" id="EEO24515.2"/>
    </source>
</evidence>
<dbReference type="OrthoDB" id="9765111at2"/>
<evidence type="ECO:0008006" key="10">
    <source>
        <dbReference type="Google" id="ProtNLM"/>
    </source>
</evidence>
<sequence>MQSVYIIHTLYICAIICLFIMLVLYRQRIKALRIKEALNEQAILLTNKHYEEKIQDLQHTLTTTKNEHVAQLESLKKEHILSLTNALQERENALKAQYTQKQELMQELLQTNQEKHTALMTQRFYEISEQLLEEKNRQFQEKQSDSLKPLCDEIMRFKTEIAQHTKDNQERHIALNTEIKHLKEASLKISADATNLANAMRGDSKLQGQWGEVILERLLESSGLQKDREYYTQVFVKNEAKEILRPDVVIHLPNNRFVVVDSKVSLSAYERFFNATDSKEMHLNAHIESVKNHIKSLSLKQYQHCIEGGQLDFVIMFMPLEGAYSAILQHDMQLFLDSYNKGIILAAPTTLMVILRLIHHIWSNEAKDKNITKILQECVKLIKKFDGFTESMEKISRALETAQNAYEKAEIQIRGRGSLGSYIKNLDNYMSQITTDTKPQTSPKNNETLESHINKEEEEHIQNDTMPETTEDERIAL</sequence>
<dbReference type="AlphaFoldDB" id="C3XHM6"/>
<feature type="compositionally biased region" description="Basic and acidic residues" evidence="6">
    <location>
        <begin position="453"/>
        <end position="462"/>
    </location>
</feature>
<evidence type="ECO:0000313" key="9">
    <source>
        <dbReference type="Proteomes" id="UP000005085"/>
    </source>
</evidence>
<evidence type="ECO:0000256" key="7">
    <source>
        <dbReference type="SAM" id="Phobius"/>
    </source>
</evidence>
<comment type="caution">
    <text evidence="8">The sequence shown here is derived from an EMBL/GenBank/DDBJ whole genome shotgun (WGS) entry which is preliminary data.</text>
</comment>
<evidence type="ECO:0000256" key="3">
    <source>
        <dbReference type="ARBA" id="ARBA00023054"/>
    </source>
</evidence>
<dbReference type="InterPro" id="IPR003798">
    <property type="entry name" value="DNA_recombination_RmuC"/>
</dbReference>
<keyword evidence="3 5" id="KW-0175">Coiled coil</keyword>
<dbReference type="RefSeq" id="WP_020995542.1">
    <property type="nucleotide sequence ID" value="NZ_KI392033.1"/>
</dbReference>
<evidence type="ECO:0000256" key="1">
    <source>
        <dbReference type="ARBA" id="ARBA00003416"/>
    </source>
</evidence>
<comment type="function">
    <text evidence="1">Involved in DNA recombination.</text>
</comment>
<feature type="coiled-coil region" evidence="5">
    <location>
        <begin position="47"/>
        <end position="145"/>
    </location>
</feature>
<keyword evidence="7" id="KW-0812">Transmembrane</keyword>
<evidence type="ECO:0000256" key="4">
    <source>
        <dbReference type="ARBA" id="ARBA00023172"/>
    </source>
</evidence>
<feature type="transmembrane region" description="Helical" evidence="7">
    <location>
        <begin position="6"/>
        <end position="25"/>
    </location>
</feature>
<dbReference type="PANTHER" id="PTHR30563">
    <property type="entry name" value="DNA RECOMBINATION PROTEIN RMUC"/>
    <property type="match status" value="1"/>
</dbReference>
<gene>
    <name evidence="8" type="ORF">HRAG_01572</name>
</gene>
<protein>
    <recommendedName>
        <fullName evidence="10">DNA recombination protein RmuC</fullName>
    </recommendedName>
</protein>
<accession>C3XHM6</accession>
<evidence type="ECO:0000256" key="5">
    <source>
        <dbReference type="SAM" id="Coils"/>
    </source>
</evidence>
<dbReference type="HOGENOM" id="CLU_024057_0_1_7"/>
<dbReference type="Proteomes" id="UP000005085">
    <property type="component" value="Unassembled WGS sequence"/>
</dbReference>
<dbReference type="PANTHER" id="PTHR30563:SF0">
    <property type="entry name" value="DNA RECOMBINATION PROTEIN RMUC"/>
    <property type="match status" value="1"/>
</dbReference>
<feature type="region of interest" description="Disordered" evidence="6">
    <location>
        <begin position="453"/>
        <end position="477"/>
    </location>
</feature>
<evidence type="ECO:0000256" key="6">
    <source>
        <dbReference type="SAM" id="MobiDB-lite"/>
    </source>
</evidence>
<organism evidence="8 9">
    <name type="scientific">Helicobacter bilis ATCC 43879</name>
    <dbReference type="NCBI Taxonomy" id="613026"/>
    <lineage>
        <taxon>Bacteria</taxon>
        <taxon>Pseudomonadati</taxon>
        <taxon>Campylobacterota</taxon>
        <taxon>Epsilonproteobacteria</taxon>
        <taxon>Campylobacterales</taxon>
        <taxon>Helicobacteraceae</taxon>
        <taxon>Helicobacter</taxon>
    </lineage>
</organism>
<dbReference type="EMBL" id="ACDN02000009">
    <property type="protein sequence ID" value="EEO24515.2"/>
    <property type="molecule type" value="Genomic_DNA"/>
</dbReference>
<dbReference type="GO" id="GO:0006310">
    <property type="term" value="P:DNA recombination"/>
    <property type="evidence" value="ECO:0007669"/>
    <property type="project" value="UniProtKB-KW"/>
</dbReference>
<evidence type="ECO:0000256" key="2">
    <source>
        <dbReference type="ARBA" id="ARBA00009840"/>
    </source>
</evidence>
<dbReference type="eggNOG" id="COG1322">
    <property type="taxonomic scope" value="Bacteria"/>
</dbReference>
<reference evidence="8 9" key="1">
    <citation type="journal article" date="2014" name="Genome Announc.">
        <title>Draft genome sequences of six enterohepatic helicobacter species isolated from humans and one from rhesus macaques.</title>
        <authorList>
            <person name="Shen Z."/>
            <person name="Sheh A."/>
            <person name="Young S.K."/>
            <person name="Abouelliel A."/>
            <person name="Ward D.V."/>
            <person name="Earl A.M."/>
            <person name="Fox J.G."/>
        </authorList>
    </citation>
    <scope>NUCLEOTIDE SEQUENCE [LARGE SCALE GENOMIC DNA]</scope>
    <source>
        <strain evidence="8 9">ATCC 43879</strain>
    </source>
</reference>
<name>C3XHM6_9HELI</name>
<keyword evidence="7" id="KW-1133">Transmembrane helix</keyword>
<keyword evidence="7" id="KW-0472">Membrane</keyword>
<keyword evidence="4" id="KW-0233">DNA recombination</keyword>